<sequence>MRSETTDVVHAARALHAATEALLDAVASRYGVNRNDLRCLEILEREGPMTAGGLAAASHLSPAAITKVVDRLDRAGYVTRHPDAEDRRAHIVGTSDGHADLRTAIWQPVLADAEAAFGARPAAELCGLAEDLRRLGELNRTHARRLSEGRTDPSDQ</sequence>
<dbReference type="GO" id="GO:0003677">
    <property type="term" value="F:DNA binding"/>
    <property type="evidence" value="ECO:0007669"/>
    <property type="project" value="UniProtKB-KW"/>
</dbReference>
<dbReference type="PROSITE" id="PS50995">
    <property type="entry name" value="HTH_MARR_2"/>
    <property type="match status" value="1"/>
</dbReference>
<organism evidence="2 3">
    <name type="scientific">Pseudonocardia kunmingensis</name>
    <dbReference type="NCBI Taxonomy" id="630975"/>
    <lineage>
        <taxon>Bacteria</taxon>
        <taxon>Bacillati</taxon>
        <taxon>Actinomycetota</taxon>
        <taxon>Actinomycetes</taxon>
        <taxon>Pseudonocardiales</taxon>
        <taxon>Pseudonocardiaceae</taxon>
        <taxon>Pseudonocardia</taxon>
    </lineage>
</organism>
<proteinExistence type="predicted"/>
<accession>A0A543CXB0</accession>
<dbReference type="Pfam" id="PF01047">
    <property type="entry name" value="MarR"/>
    <property type="match status" value="1"/>
</dbReference>
<feature type="domain" description="HTH marR-type" evidence="1">
    <location>
        <begin position="1"/>
        <end position="137"/>
    </location>
</feature>
<dbReference type="InterPro" id="IPR000835">
    <property type="entry name" value="HTH_MarR-typ"/>
</dbReference>
<dbReference type="InterPro" id="IPR036388">
    <property type="entry name" value="WH-like_DNA-bd_sf"/>
</dbReference>
<dbReference type="InterPro" id="IPR036390">
    <property type="entry name" value="WH_DNA-bd_sf"/>
</dbReference>
<dbReference type="GO" id="GO:0006950">
    <property type="term" value="P:response to stress"/>
    <property type="evidence" value="ECO:0007669"/>
    <property type="project" value="TreeGrafter"/>
</dbReference>
<dbReference type="Gene3D" id="1.10.10.10">
    <property type="entry name" value="Winged helix-like DNA-binding domain superfamily/Winged helix DNA-binding domain"/>
    <property type="match status" value="1"/>
</dbReference>
<comment type="caution">
    <text evidence="2">The sequence shown here is derived from an EMBL/GenBank/DDBJ whole genome shotgun (WGS) entry which is preliminary data.</text>
</comment>
<dbReference type="EMBL" id="VFPA01000009">
    <property type="protein sequence ID" value="TQM01679.1"/>
    <property type="molecule type" value="Genomic_DNA"/>
</dbReference>
<name>A0A543CXB0_9PSEU</name>
<dbReference type="RefSeq" id="WP_170231829.1">
    <property type="nucleotide sequence ID" value="NZ_VFPA01000009.1"/>
</dbReference>
<dbReference type="SUPFAM" id="SSF46785">
    <property type="entry name" value="Winged helix' DNA-binding domain"/>
    <property type="match status" value="1"/>
</dbReference>
<gene>
    <name evidence="2" type="ORF">FB558_8580</name>
</gene>
<dbReference type="PANTHER" id="PTHR33164:SF106">
    <property type="entry name" value="TRANSCRIPTIONAL REGULATORY PROTEIN"/>
    <property type="match status" value="1"/>
</dbReference>
<reference evidence="2 3" key="1">
    <citation type="submission" date="2019-06" db="EMBL/GenBank/DDBJ databases">
        <title>Sequencing the genomes of 1000 actinobacteria strains.</title>
        <authorList>
            <person name="Klenk H.-P."/>
        </authorList>
    </citation>
    <scope>NUCLEOTIDE SEQUENCE [LARGE SCALE GENOMIC DNA]</scope>
    <source>
        <strain evidence="2 3">DSM 45301</strain>
    </source>
</reference>
<keyword evidence="2" id="KW-0238">DNA-binding</keyword>
<keyword evidence="3" id="KW-1185">Reference proteome</keyword>
<dbReference type="SMART" id="SM00347">
    <property type="entry name" value="HTH_MARR"/>
    <property type="match status" value="1"/>
</dbReference>
<dbReference type="InterPro" id="IPR039422">
    <property type="entry name" value="MarR/SlyA-like"/>
</dbReference>
<evidence type="ECO:0000313" key="2">
    <source>
        <dbReference type="EMBL" id="TQM01679.1"/>
    </source>
</evidence>
<dbReference type="PANTHER" id="PTHR33164">
    <property type="entry name" value="TRANSCRIPTIONAL REGULATOR, MARR FAMILY"/>
    <property type="match status" value="1"/>
</dbReference>
<evidence type="ECO:0000313" key="3">
    <source>
        <dbReference type="Proteomes" id="UP000315677"/>
    </source>
</evidence>
<protein>
    <submittedName>
        <fullName evidence="2">DNA-binding MarR family transcriptional regulator</fullName>
    </submittedName>
</protein>
<dbReference type="Proteomes" id="UP000315677">
    <property type="component" value="Unassembled WGS sequence"/>
</dbReference>
<dbReference type="AlphaFoldDB" id="A0A543CXB0"/>
<evidence type="ECO:0000259" key="1">
    <source>
        <dbReference type="PROSITE" id="PS50995"/>
    </source>
</evidence>
<dbReference type="GO" id="GO:0003700">
    <property type="term" value="F:DNA-binding transcription factor activity"/>
    <property type="evidence" value="ECO:0007669"/>
    <property type="project" value="InterPro"/>
</dbReference>